<dbReference type="PANTHER" id="PTHR44068:SF11">
    <property type="entry name" value="GERANYL DIPHOSPHATE 2-C-METHYLTRANSFERASE"/>
    <property type="match status" value="1"/>
</dbReference>
<dbReference type="PANTHER" id="PTHR44068">
    <property type="entry name" value="ZGC:194242"/>
    <property type="match status" value="1"/>
</dbReference>
<sequence length="250" mass="28921">MAQESFLRPVMPDVLEQWRYYIDHLHLQPDDLVLDVGCNCGDADQFITSLHPEIRQIIGLDHSPVRLERANKRWGENSKIQFVEGDATQLPFSDHTFDKVLCVDTLEWVKPPEAGLREIFRVLKPGGIALIIHTDFDSQIFSGKMIQLTRKIVHAFSDSGAYGTIGRDLKGLCHRSGFSDVVTDVYTLTNQFFKEDHYAKKIAEMMGDWLKQKSLITEDEWNDWIDDLEEQSRRGEFFYSVNRYLCICSK</sequence>
<evidence type="ECO:0000313" key="3">
    <source>
        <dbReference type="EMBL" id="MDN4593828.1"/>
    </source>
</evidence>
<dbReference type="GO" id="GO:0032259">
    <property type="term" value="P:methylation"/>
    <property type="evidence" value="ECO:0007669"/>
    <property type="project" value="UniProtKB-KW"/>
</dbReference>
<evidence type="ECO:0000256" key="1">
    <source>
        <dbReference type="ARBA" id="ARBA00022679"/>
    </source>
</evidence>
<dbReference type="GO" id="GO:0008168">
    <property type="term" value="F:methyltransferase activity"/>
    <property type="evidence" value="ECO:0007669"/>
    <property type="project" value="UniProtKB-KW"/>
</dbReference>
<dbReference type="InterPro" id="IPR029063">
    <property type="entry name" value="SAM-dependent_MTases_sf"/>
</dbReference>
<gene>
    <name evidence="3" type="ORF">NWF35_07940</name>
</gene>
<evidence type="ECO:0000313" key="4">
    <source>
        <dbReference type="Proteomes" id="UP001174196"/>
    </source>
</evidence>
<dbReference type="InterPro" id="IPR050447">
    <property type="entry name" value="Erg6_SMT_methyltransf"/>
</dbReference>
<dbReference type="CDD" id="cd02440">
    <property type="entry name" value="AdoMet_MTases"/>
    <property type="match status" value="1"/>
</dbReference>
<dbReference type="Pfam" id="PF08241">
    <property type="entry name" value="Methyltransf_11"/>
    <property type="match status" value="1"/>
</dbReference>
<dbReference type="InterPro" id="IPR013216">
    <property type="entry name" value="Methyltransf_11"/>
</dbReference>
<evidence type="ECO:0000259" key="2">
    <source>
        <dbReference type="Pfam" id="PF08241"/>
    </source>
</evidence>
<name>A0ABT8IM16_9BACL</name>
<reference evidence="3" key="1">
    <citation type="submission" date="2022-08" db="EMBL/GenBank/DDBJ databases">
        <title>Polycladomyces zharkentsis sp. nov., a novel thermophilic CMC and starch-degrading bacterium isolated from a geothermal spring in Kazakhstan.</title>
        <authorList>
            <person name="Mashzhan A."/>
            <person name="Kistaubaeva A."/>
            <person name="Javier-Lopez R."/>
            <person name="Birkeland N.-K."/>
        </authorList>
    </citation>
    <scope>NUCLEOTIDE SEQUENCE</scope>
    <source>
        <strain evidence="3">KSR 13</strain>
    </source>
</reference>
<keyword evidence="1" id="KW-0808">Transferase</keyword>
<comment type="caution">
    <text evidence="3">The sequence shown here is derived from an EMBL/GenBank/DDBJ whole genome shotgun (WGS) entry which is preliminary data.</text>
</comment>
<keyword evidence="3" id="KW-0489">Methyltransferase</keyword>
<dbReference type="Gene3D" id="3.40.50.150">
    <property type="entry name" value="Vaccinia Virus protein VP39"/>
    <property type="match status" value="1"/>
</dbReference>
<organism evidence="3 4">
    <name type="scientific">Polycladomyces subterraneus</name>
    <dbReference type="NCBI Taxonomy" id="1016997"/>
    <lineage>
        <taxon>Bacteria</taxon>
        <taxon>Bacillati</taxon>
        <taxon>Bacillota</taxon>
        <taxon>Bacilli</taxon>
        <taxon>Bacillales</taxon>
        <taxon>Thermoactinomycetaceae</taxon>
        <taxon>Polycladomyces</taxon>
    </lineage>
</organism>
<dbReference type="EMBL" id="JANRHH010000033">
    <property type="protein sequence ID" value="MDN4593828.1"/>
    <property type="molecule type" value="Genomic_DNA"/>
</dbReference>
<protein>
    <submittedName>
        <fullName evidence="3">Methyltransferase domain-containing protein</fullName>
    </submittedName>
</protein>
<proteinExistence type="predicted"/>
<dbReference type="Proteomes" id="UP001174196">
    <property type="component" value="Unassembled WGS sequence"/>
</dbReference>
<dbReference type="RefSeq" id="WP_301238518.1">
    <property type="nucleotide sequence ID" value="NZ_JANRHH010000033.1"/>
</dbReference>
<keyword evidence="4" id="KW-1185">Reference proteome</keyword>
<accession>A0ABT8IM16</accession>
<feature type="domain" description="Methyltransferase type 11" evidence="2">
    <location>
        <begin position="34"/>
        <end position="131"/>
    </location>
</feature>
<dbReference type="SUPFAM" id="SSF53335">
    <property type="entry name" value="S-adenosyl-L-methionine-dependent methyltransferases"/>
    <property type="match status" value="1"/>
</dbReference>